<comment type="subcellular location">
    <subcellularLocation>
        <location evidence="5">Cytoplasm</location>
    </subcellularLocation>
</comment>
<dbReference type="InterPro" id="IPR008248">
    <property type="entry name" value="CheB-like"/>
</dbReference>
<dbReference type="InterPro" id="IPR011006">
    <property type="entry name" value="CheY-like_superfamily"/>
</dbReference>
<comment type="caution">
    <text evidence="10">The sequence shown here is derived from an EMBL/GenBank/DDBJ whole genome shotgun (WGS) entry which is preliminary data.</text>
</comment>
<evidence type="ECO:0000256" key="6">
    <source>
        <dbReference type="PROSITE-ProRule" id="PRU00050"/>
    </source>
</evidence>
<dbReference type="PANTHER" id="PTHR42872:SF6">
    <property type="entry name" value="PROTEIN-GLUTAMATE METHYLESTERASE_PROTEIN-GLUTAMINE GLUTAMINASE"/>
    <property type="match status" value="1"/>
</dbReference>
<dbReference type="Pfam" id="PF00072">
    <property type="entry name" value="Response_reg"/>
    <property type="match status" value="1"/>
</dbReference>
<dbReference type="EC" id="3.1.1.61" evidence="5"/>
<evidence type="ECO:0000256" key="1">
    <source>
        <dbReference type="ARBA" id="ARBA00022490"/>
    </source>
</evidence>
<organism evidence="10 11">
    <name type="scientific">Catenovulum sediminis</name>
    <dbReference type="NCBI Taxonomy" id="1740262"/>
    <lineage>
        <taxon>Bacteria</taxon>
        <taxon>Pseudomonadati</taxon>
        <taxon>Pseudomonadota</taxon>
        <taxon>Gammaproteobacteria</taxon>
        <taxon>Alteromonadales</taxon>
        <taxon>Alteromonadaceae</taxon>
        <taxon>Catenovulum</taxon>
    </lineage>
</organism>
<dbReference type="Gene3D" id="3.40.50.2300">
    <property type="match status" value="1"/>
</dbReference>
<evidence type="ECO:0000256" key="7">
    <source>
        <dbReference type="PROSITE-ProRule" id="PRU00169"/>
    </source>
</evidence>
<evidence type="ECO:0000256" key="2">
    <source>
        <dbReference type="ARBA" id="ARBA00022500"/>
    </source>
</evidence>
<dbReference type="PROSITE" id="PS50110">
    <property type="entry name" value="RESPONSE_REGULATORY"/>
    <property type="match status" value="1"/>
</dbReference>
<feature type="active site" evidence="5 6">
    <location>
        <position position="289"/>
    </location>
</feature>
<comment type="catalytic activity">
    <reaction evidence="4 5">
        <text>[protein]-L-glutamate 5-O-methyl ester + H2O = L-glutamyl-[protein] + methanol + H(+)</text>
        <dbReference type="Rhea" id="RHEA:23236"/>
        <dbReference type="Rhea" id="RHEA-COMP:10208"/>
        <dbReference type="Rhea" id="RHEA-COMP:10311"/>
        <dbReference type="ChEBI" id="CHEBI:15377"/>
        <dbReference type="ChEBI" id="CHEBI:15378"/>
        <dbReference type="ChEBI" id="CHEBI:17790"/>
        <dbReference type="ChEBI" id="CHEBI:29973"/>
        <dbReference type="ChEBI" id="CHEBI:82795"/>
        <dbReference type="EC" id="3.1.1.61"/>
    </reaction>
</comment>
<evidence type="ECO:0000256" key="3">
    <source>
        <dbReference type="ARBA" id="ARBA00022801"/>
    </source>
</evidence>
<dbReference type="CDD" id="cd17541">
    <property type="entry name" value="REC_CheB-like"/>
    <property type="match status" value="1"/>
</dbReference>
<evidence type="ECO:0000313" key="10">
    <source>
        <dbReference type="EMBL" id="MER2494301.1"/>
    </source>
</evidence>
<dbReference type="PANTHER" id="PTHR42872">
    <property type="entry name" value="PROTEIN-GLUTAMATE METHYLESTERASE/PROTEIN-GLUTAMINE GLUTAMINASE"/>
    <property type="match status" value="1"/>
</dbReference>
<dbReference type="EC" id="3.5.1.44" evidence="5"/>
<dbReference type="CDD" id="cd16432">
    <property type="entry name" value="CheB_Rec"/>
    <property type="match status" value="1"/>
</dbReference>
<keyword evidence="3 5" id="KW-0378">Hydrolase</keyword>
<reference evidence="10 11" key="1">
    <citation type="submission" date="2024-06" db="EMBL/GenBank/DDBJ databases">
        <authorList>
            <person name="Chen R.Y."/>
        </authorList>
    </citation>
    <scope>NUCLEOTIDE SEQUENCE [LARGE SCALE GENOMIC DNA]</scope>
    <source>
        <strain evidence="10 11">D2</strain>
    </source>
</reference>
<dbReference type="EMBL" id="JBELOE010000287">
    <property type="protein sequence ID" value="MER2494301.1"/>
    <property type="molecule type" value="Genomic_DNA"/>
</dbReference>
<evidence type="ECO:0000256" key="4">
    <source>
        <dbReference type="ARBA" id="ARBA00048267"/>
    </source>
</evidence>
<feature type="domain" description="Response regulatory" evidence="8">
    <location>
        <begin position="2"/>
        <end position="118"/>
    </location>
</feature>
<dbReference type="Gene3D" id="3.40.50.180">
    <property type="entry name" value="Methylesterase CheB, C-terminal domain"/>
    <property type="match status" value="1"/>
</dbReference>
<comment type="similarity">
    <text evidence="5">Belongs to the CheB family.</text>
</comment>
<dbReference type="SMART" id="SM00448">
    <property type="entry name" value="REC"/>
    <property type="match status" value="1"/>
</dbReference>
<feature type="active site" evidence="5 6">
    <location>
        <position position="165"/>
    </location>
</feature>
<evidence type="ECO:0000313" key="11">
    <source>
        <dbReference type="Proteomes" id="UP001467690"/>
    </source>
</evidence>
<name>A0ABV1RMY3_9ALTE</name>
<protein>
    <recommendedName>
        <fullName evidence="5">Protein-glutamate methylesterase/protein-glutamine glutaminase</fullName>
        <ecNumber evidence="5">3.1.1.61</ecNumber>
        <ecNumber evidence="5">3.5.1.44</ecNumber>
    </recommendedName>
</protein>
<comment type="PTM">
    <text evidence="5">Phosphorylated by CheA. Phosphorylation of the N-terminal regulatory domain activates the methylesterase activity.</text>
</comment>
<dbReference type="SUPFAM" id="SSF52172">
    <property type="entry name" value="CheY-like"/>
    <property type="match status" value="1"/>
</dbReference>
<comment type="catalytic activity">
    <reaction evidence="5">
        <text>L-glutaminyl-[protein] + H2O = L-glutamyl-[protein] + NH4(+)</text>
        <dbReference type="Rhea" id="RHEA:16441"/>
        <dbReference type="Rhea" id="RHEA-COMP:10207"/>
        <dbReference type="Rhea" id="RHEA-COMP:10208"/>
        <dbReference type="ChEBI" id="CHEBI:15377"/>
        <dbReference type="ChEBI" id="CHEBI:28938"/>
        <dbReference type="ChEBI" id="CHEBI:29973"/>
        <dbReference type="ChEBI" id="CHEBI:30011"/>
        <dbReference type="EC" id="3.5.1.44"/>
    </reaction>
</comment>
<keyword evidence="11" id="KW-1185">Reference proteome</keyword>
<proteinExistence type="inferred from homology"/>
<dbReference type="InterPro" id="IPR000673">
    <property type="entry name" value="Sig_transdc_resp-reg_Me-estase"/>
</dbReference>
<evidence type="ECO:0000259" key="9">
    <source>
        <dbReference type="PROSITE" id="PS50122"/>
    </source>
</evidence>
<dbReference type="InterPro" id="IPR035909">
    <property type="entry name" value="CheB_C"/>
</dbReference>
<dbReference type="SUPFAM" id="SSF52738">
    <property type="entry name" value="Methylesterase CheB, C-terminal domain"/>
    <property type="match status" value="1"/>
</dbReference>
<dbReference type="HAMAP" id="MF_00099">
    <property type="entry name" value="CheB_chemtxs"/>
    <property type="match status" value="1"/>
</dbReference>
<feature type="active site" evidence="5 6">
    <location>
        <position position="192"/>
    </location>
</feature>
<dbReference type="RefSeq" id="WP_350403308.1">
    <property type="nucleotide sequence ID" value="NZ_JBELOE010000287.1"/>
</dbReference>
<evidence type="ECO:0000259" key="8">
    <source>
        <dbReference type="PROSITE" id="PS50110"/>
    </source>
</evidence>
<sequence length="357" mass="38354">MKILIVDDSALMRRYLSEMLGEVVGIHTTTARDGIDALEVIERENPDVVTLDINMPEMDGLTCLSHIMTRFPRPVVMLSSLTEAGAMATFEALEMGAVDYIAKPGGTVSLNIKEIRSQILIKVRTAYRQRHLFNKKAVLASKPVPSVGIRTSDTHVRGIISIASSTGGPSALEKVLPFLPANLPLPVVVCQHMPGSFTGVFAQRLDGRCALNVVEVNKAMELKAGTIYIGQGDADCMLSLRDGKPYLVTLPASASFNWHPSASRFLQSVHKYFPAQRTLSAILTGMGDDGSREALKLYQAGGITMAEREIDCAVFGMPKALIELSGAGSVLGINEMSGAIVAGAEKIAKLGVIETWV</sequence>
<dbReference type="Pfam" id="PF01339">
    <property type="entry name" value="CheB_methylest"/>
    <property type="match status" value="1"/>
</dbReference>
<feature type="domain" description="CheB-type methylesterase" evidence="9">
    <location>
        <begin position="143"/>
        <end position="347"/>
    </location>
</feature>
<feature type="modified residue" description="4-aspartylphosphate" evidence="5 7">
    <location>
        <position position="52"/>
    </location>
</feature>
<dbReference type="InterPro" id="IPR001789">
    <property type="entry name" value="Sig_transdc_resp-reg_receiver"/>
</dbReference>
<comment type="domain">
    <text evidence="5">Contains a C-terminal catalytic domain, and an N-terminal region which modulates catalytic activity.</text>
</comment>
<accession>A0ABV1RMY3</accession>
<evidence type="ECO:0000256" key="5">
    <source>
        <dbReference type="HAMAP-Rule" id="MF_00099"/>
    </source>
</evidence>
<keyword evidence="2 5" id="KW-0145">Chemotaxis</keyword>
<dbReference type="Proteomes" id="UP001467690">
    <property type="component" value="Unassembled WGS sequence"/>
</dbReference>
<dbReference type="PROSITE" id="PS50122">
    <property type="entry name" value="CHEB"/>
    <property type="match status" value="1"/>
</dbReference>
<gene>
    <name evidence="5" type="primary">cheB</name>
    <name evidence="10" type="ORF">ABS311_20705</name>
</gene>
<dbReference type="NCBIfam" id="NF001965">
    <property type="entry name" value="PRK00742.1"/>
    <property type="match status" value="1"/>
</dbReference>
<keyword evidence="1 5" id="KW-0963">Cytoplasm</keyword>
<dbReference type="PIRSF" id="PIRSF000876">
    <property type="entry name" value="RR_chemtxs_CheB"/>
    <property type="match status" value="1"/>
</dbReference>
<comment type="function">
    <text evidence="5">Involved in chemotaxis. Part of a chemotaxis signal transduction system that modulates chemotaxis in response to various stimuli. Catalyzes the demethylation of specific methylglutamate residues introduced into the chemoreceptors (methyl-accepting chemotaxis proteins or MCP) by CheR. Also mediates the irreversible deamidation of specific glutamine residues to glutamic acid.</text>
</comment>
<keyword evidence="5 7" id="KW-0597">Phosphoprotein</keyword>